<feature type="domain" description="T-SNARE coiled-coil homology" evidence="11">
    <location>
        <begin position="126"/>
        <end position="188"/>
    </location>
</feature>
<proteinExistence type="inferred from homology"/>
<dbReference type="Pfam" id="PF05008">
    <property type="entry name" value="V-SNARE"/>
    <property type="match status" value="1"/>
</dbReference>
<evidence type="ECO:0000256" key="9">
    <source>
        <dbReference type="SAM" id="Coils"/>
    </source>
</evidence>
<feature type="coiled-coil region" evidence="9">
    <location>
        <begin position="68"/>
        <end position="95"/>
    </location>
</feature>
<keyword evidence="7 9" id="KW-0175">Coiled coil</keyword>
<dbReference type="Pfam" id="PF12352">
    <property type="entry name" value="V-SNARE_C"/>
    <property type="match status" value="1"/>
</dbReference>
<feature type="coiled-coil region" evidence="9">
    <location>
        <begin position="129"/>
        <end position="174"/>
    </location>
</feature>
<dbReference type="EMBL" id="HBGJ01046028">
    <property type="protein sequence ID" value="CAD9270491.1"/>
    <property type="molecule type" value="Transcribed_RNA"/>
</dbReference>
<evidence type="ECO:0000313" key="13">
    <source>
        <dbReference type="EMBL" id="CAD9270492.1"/>
    </source>
</evidence>
<feature type="transmembrane region" description="Helical" evidence="10">
    <location>
        <begin position="197"/>
        <end position="219"/>
    </location>
</feature>
<dbReference type="PANTHER" id="PTHR21230">
    <property type="entry name" value="VESICLE TRANSPORT V-SNARE PROTEIN VTI1-RELATED"/>
    <property type="match status" value="1"/>
</dbReference>
<evidence type="ECO:0000256" key="6">
    <source>
        <dbReference type="ARBA" id="ARBA00022989"/>
    </source>
</evidence>
<evidence type="ECO:0000313" key="12">
    <source>
        <dbReference type="EMBL" id="CAD9270491.1"/>
    </source>
</evidence>
<dbReference type="GO" id="GO:0006886">
    <property type="term" value="P:intracellular protein transport"/>
    <property type="evidence" value="ECO:0007669"/>
    <property type="project" value="InterPro"/>
</dbReference>
<accession>A0A6U4L7W0</accession>
<comment type="similarity">
    <text evidence="2">Belongs to the VTI1 family.</text>
</comment>
<evidence type="ECO:0000256" key="10">
    <source>
        <dbReference type="SAM" id="Phobius"/>
    </source>
</evidence>
<dbReference type="InterPro" id="IPR000727">
    <property type="entry name" value="T_SNARE_dom"/>
</dbReference>
<dbReference type="FunFam" id="1.20.5.110:FF:000002">
    <property type="entry name" value="Vesicle transport through interaction with t-SNAREsB"/>
    <property type="match status" value="1"/>
</dbReference>
<dbReference type="GO" id="GO:0006906">
    <property type="term" value="P:vesicle fusion"/>
    <property type="evidence" value="ECO:0007669"/>
    <property type="project" value="TreeGrafter"/>
</dbReference>
<dbReference type="SUPFAM" id="SSF47661">
    <property type="entry name" value="t-snare proteins"/>
    <property type="match status" value="1"/>
</dbReference>
<dbReference type="Gene3D" id="1.20.58.400">
    <property type="entry name" value="t-snare proteins"/>
    <property type="match status" value="1"/>
</dbReference>
<dbReference type="AlphaFoldDB" id="A0A6U4L7W0"/>
<reference evidence="13" key="1">
    <citation type="submission" date="2021-01" db="EMBL/GenBank/DDBJ databases">
        <authorList>
            <person name="Corre E."/>
            <person name="Pelletier E."/>
            <person name="Niang G."/>
            <person name="Scheremetjew M."/>
            <person name="Finn R."/>
            <person name="Kale V."/>
            <person name="Holt S."/>
            <person name="Cochrane G."/>
            <person name="Meng A."/>
            <person name="Brown T."/>
            <person name="Cohen L."/>
        </authorList>
    </citation>
    <scope>NUCLEOTIDE SEQUENCE</scope>
    <source>
        <strain evidence="13">CCMP2877</strain>
    </source>
</reference>
<dbReference type="GO" id="GO:0031902">
    <property type="term" value="C:late endosome membrane"/>
    <property type="evidence" value="ECO:0007669"/>
    <property type="project" value="TreeGrafter"/>
</dbReference>
<keyword evidence="4 10" id="KW-0812">Transmembrane</keyword>
<protein>
    <recommendedName>
        <fullName evidence="11">t-SNARE coiled-coil homology domain-containing protein</fullName>
    </recommendedName>
</protein>
<evidence type="ECO:0000256" key="4">
    <source>
        <dbReference type="ARBA" id="ARBA00022692"/>
    </source>
</evidence>
<dbReference type="GO" id="GO:0005484">
    <property type="term" value="F:SNAP receptor activity"/>
    <property type="evidence" value="ECO:0007669"/>
    <property type="project" value="TreeGrafter"/>
</dbReference>
<dbReference type="InterPro" id="IPR010989">
    <property type="entry name" value="SNARE"/>
</dbReference>
<dbReference type="PROSITE" id="PS50192">
    <property type="entry name" value="T_SNARE"/>
    <property type="match status" value="1"/>
</dbReference>
<dbReference type="InterPro" id="IPR007705">
    <property type="entry name" value="Vesicle_trsprt_v-SNARE_N"/>
</dbReference>
<evidence type="ECO:0000256" key="5">
    <source>
        <dbReference type="ARBA" id="ARBA00022927"/>
    </source>
</evidence>
<keyword evidence="6 10" id="KW-1133">Transmembrane helix</keyword>
<evidence type="ECO:0000256" key="8">
    <source>
        <dbReference type="ARBA" id="ARBA00023136"/>
    </source>
</evidence>
<keyword evidence="3" id="KW-0813">Transport</keyword>
<dbReference type="InterPro" id="IPR038407">
    <property type="entry name" value="v-SNARE_N_sf"/>
</dbReference>
<sequence length="222" mass="24973">MSLFENYEEEYLRCARVLNTHINSISARGVTADRVRTTVVQAEMDVAEAEGYVKAMEVEVRSLRGPVKKSCQQKLERYRNDLGSLKREIERARLTGGGARQAGEVSLAPSQGGMSAQRAQMMLETNDILDESTAQLEQTRRVIADTEQVGDNIMSNLEEQKETLVRAHDDVRETRGITREAQRVLRMMGNRALMHTLCLYVVILILLALIGVVINYGFVNKD</sequence>
<evidence type="ECO:0000256" key="1">
    <source>
        <dbReference type="ARBA" id="ARBA00004211"/>
    </source>
</evidence>
<dbReference type="CDD" id="cd15862">
    <property type="entry name" value="SNARE_Vti1"/>
    <property type="match status" value="1"/>
</dbReference>
<organism evidence="13">
    <name type="scientific">Phaeomonas parva</name>
    <dbReference type="NCBI Taxonomy" id="124430"/>
    <lineage>
        <taxon>Eukaryota</taxon>
        <taxon>Sar</taxon>
        <taxon>Stramenopiles</taxon>
        <taxon>Ochrophyta</taxon>
        <taxon>Pinguiophyceae</taxon>
        <taxon>Pinguiochrysidales</taxon>
        <taxon>Pinguiochrysidaceae</taxon>
        <taxon>Phaeomonas</taxon>
    </lineage>
</organism>
<dbReference type="GO" id="GO:0012507">
    <property type="term" value="C:ER to Golgi transport vesicle membrane"/>
    <property type="evidence" value="ECO:0007669"/>
    <property type="project" value="TreeGrafter"/>
</dbReference>
<dbReference type="EMBL" id="HBGJ01046029">
    <property type="protein sequence ID" value="CAD9270492.1"/>
    <property type="molecule type" value="Transcribed_RNA"/>
</dbReference>
<evidence type="ECO:0000256" key="3">
    <source>
        <dbReference type="ARBA" id="ARBA00022448"/>
    </source>
</evidence>
<keyword evidence="8 10" id="KW-0472">Membrane</keyword>
<dbReference type="SUPFAM" id="SSF58038">
    <property type="entry name" value="SNARE fusion complex"/>
    <property type="match status" value="1"/>
</dbReference>
<dbReference type="Gene3D" id="1.20.5.110">
    <property type="match status" value="1"/>
</dbReference>
<name>A0A6U4L7W0_9STRA</name>
<keyword evidence="5" id="KW-0653">Protein transport</keyword>
<comment type="subcellular location">
    <subcellularLocation>
        <location evidence="1">Membrane</location>
        <topology evidence="1">Single-pass type IV membrane protein</topology>
    </subcellularLocation>
</comment>
<dbReference type="GO" id="GO:0031201">
    <property type="term" value="C:SNARE complex"/>
    <property type="evidence" value="ECO:0007669"/>
    <property type="project" value="TreeGrafter"/>
</dbReference>
<dbReference type="GO" id="GO:0005794">
    <property type="term" value="C:Golgi apparatus"/>
    <property type="evidence" value="ECO:0007669"/>
    <property type="project" value="TreeGrafter"/>
</dbReference>
<dbReference type="PANTHER" id="PTHR21230:SF26">
    <property type="entry name" value="VESICLE TRANSPORT THROUGH INTERACTION WITH T-SNARES HOMOLOG 1A"/>
    <property type="match status" value="1"/>
</dbReference>
<dbReference type="GO" id="GO:0005789">
    <property type="term" value="C:endoplasmic reticulum membrane"/>
    <property type="evidence" value="ECO:0007669"/>
    <property type="project" value="TreeGrafter"/>
</dbReference>
<evidence type="ECO:0000259" key="11">
    <source>
        <dbReference type="PROSITE" id="PS50192"/>
    </source>
</evidence>
<gene>
    <name evidence="12" type="ORF">PPAR1163_LOCUS28930</name>
    <name evidence="13" type="ORF">PPAR1163_LOCUS28931</name>
</gene>
<evidence type="ECO:0000256" key="7">
    <source>
        <dbReference type="ARBA" id="ARBA00023054"/>
    </source>
</evidence>
<dbReference type="GO" id="GO:0000149">
    <property type="term" value="F:SNARE binding"/>
    <property type="evidence" value="ECO:0007669"/>
    <property type="project" value="TreeGrafter"/>
</dbReference>
<evidence type="ECO:0000256" key="2">
    <source>
        <dbReference type="ARBA" id="ARBA00006108"/>
    </source>
</evidence>